<reference evidence="5 7" key="1">
    <citation type="journal article" date="2015" name="Proc. Natl. Acad. Sci. U.S.A.">
        <title>Genomic and proteomic characterization of "Candidatus Nitrosopelagicus brevis": An ammonia-oxidizing archaeon from the open ocean.</title>
        <authorList>
            <person name="Santoro A.E."/>
            <person name="Dupont C.L."/>
            <person name="Richter R.A."/>
            <person name="Craig M.T."/>
            <person name="Carini P."/>
            <person name="McIlvin M.R."/>
            <person name="Yang Y."/>
            <person name="Orsi W.D."/>
            <person name="Moran D.M."/>
            <person name="Saito M.A."/>
        </authorList>
    </citation>
    <scope>NUCLEOTIDE SEQUENCE [LARGE SCALE GENOMIC DNA]</scope>
    <source>
        <strain evidence="5">CN25</strain>
        <strain evidence="7">V2</strain>
    </source>
</reference>
<dbReference type="InterPro" id="IPR003593">
    <property type="entry name" value="AAA+_ATPase"/>
</dbReference>
<dbReference type="PROSITE" id="PS50162">
    <property type="entry name" value="RECA_2"/>
    <property type="match status" value="1"/>
</dbReference>
<dbReference type="GO" id="GO:0003677">
    <property type="term" value="F:DNA binding"/>
    <property type="evidence" value="ECO:0007669"/>
    <property type="project" value="UniProtKB-KW"/>
</dbReference>
<dbReference type="Proteomes" id="UP000241022">
    <property type="component" value="Unassembled WGS sequence"/>
</dbReference>
<dbReference type="OrthoDB" id="17644at2157"/>
<dbReference type="InterPro" id="IPR027417">
    <property type="entry name" value="P-loop_NTPase"/>
</dbReference>
<dbReference type="STRING" id="1410606.T478_0098"/>
<keyword evidence="2" id="KW-0067">ATP-binding</keyword>
<dbReference type="AlphaFoldDB" id="A0A0A7V109"/>
<reference evidence="6 8" key="4">
    <citation type="submission" date="2018-04" db="EMBL/GenBank/DDBJ databases">
        <title>Transcriptomics of ammonia oxidizing archaea.</title>
        <authorList>
            <person name="Carini P."/>
        </authorList>
    </citation>
    <scope>NUCLEOTIDE SEQUENCE [LARGE SCALE GENOMIC DNA]</scope>
    <source>
        <strain evidence="6 8">U25</strain>
    </source>
</reference>
<name>A0A0A7V109_9ARCH</name>
<evidence type="ECO:0000256" key="2">
    <source>
        <dbReference type="ARBA" id="ARBA00022840"/>
    </source>
</evidence>
<evidence type="ECO:0000259" key="4">
    <source>
        <dbReference type="PROSITE" id="PS50162"/>
    </source>
</evidence>
<dbReference type="PANTHER" id="PTHR22942:SF30">
    <property type="entry name" value="MEIOTIC RECOMBINATION PROTEIN DMC1_LIM15 HOMOLOG"/>
    <property type="match status" value="1"/>
</dbReference>
<dbReference type="HOGENOM" id="CLU_041732_2_0_2"/>
<dbReference type="SUPFAM" id="SSF52540">
    <property type="entry name" value="P-loop containing nucleoside triphosphate hydrolases"/>
    <property type="match status" value="1"/>
</dbReference>
<keyword evidence="3" id="KW-0238">DNA-binding</keyword>
<evidence type="ECO:0000313" key="7">
    <source>
        <dbReference type="Proteomes" id="UP000030944"/>
    </source>
</evidence>
<proteinExistence type="predicted"/>
<accession>A0A0A7V109</accession>
<reference evidence="6" key="3">
    <citation type="submission" date="2016-05" db="EMBL/GenBank/DDBJ databases">
        <authorList>
            <person name="Lavstsen T."/>
            <person name="Jespersen J.S."/>
        </authorList>
    </citation>
    <scope>NUCLEOTIDE SEQUENCE [LARGE SCALE GENOMIC DNA]</scope>
    <source>
        <strain evidence="6">U25</strain>
    </source>
</reference>
<evidence type="ECO:0000313" key="8">
    <source>
        <dbReference type="Proteomes" id="UP000241022"/>
    </source>
</evidence>
<feature type="domain" description="RecA family profile 1" evidence="4">
    <location>
        <begin position="1"/>
        <end position="158"/>
    </location>
</feature>
<dbReference type="GO" id="GO:0005524">
    <property type="term" value="F:ATP binding"/>
    <property type="evidence" value="ECO:0007669"/>
    <property type="project" value="UniProtKB-KW"/>
</dbReference>
<evidence type="ECO:0000256" key="3">
    <source>
        <dbReference type="ARBA" id="ARBA00023125"/>
    </source>
</evidence>
<dbReference type="InterPro" id="IPR020588">
    <property type="entry name" value="RecA_ATP-bd"/>
</dbReference>
<dbReference type="EMBL" id="LXWN01000002">
    <property type="protein sequence ID" value="PTL87367.1"/>
    <property type="molecule type" value="Genomic_DNA"/>
</dbReference>
<protein>
    <submittedName>
        <fullName evidence="5">RecA-like protein</fullName>
    </submittedName>
</protein>
<evidence type="ECO:0000313" key="6">
    <source>
        <dbReference type="EMBL" id="PTL87367.1"/>
    </source>
</evidence>
<dbReference type="Gene3D" id="3.40.50.300">
    <property type="entry name" value="P-loop containing nucleotide triphosphate hydrolases"/>
    <property type="match status" value="1"/>
</dbReference>
<organism evidence="5 7">
    <name type="scientific">Candidatus Nitrosopelagicus brevis</name>
    <dbReference type="NCBI Taxonomy" id="1410606"/>
    <lineage>
        <taxon>Archaea</taxon>
        <taxon>Nitrososphaerota</taxon>
    </lineage>
</organism>
<sequence length="219" mass="25254">MISSQIGSLDKIFSGGLQNGIITEISGLRGTGKTQLALQFAIEPLSNNKKILFIDTTVEFRPERFLQMLQSRNLPASLLENLHVSRVTDTHKQIEILKTLDKNYFSLLIIDNITDLFAFEYSKKEHLIEKNTNFGNYMINLSQITQSEDIPIIITNQIFSHDEINYQRMHAQLENYIHQKIYLEKINNKNTCTISSPFIQNTKFNYKMTDSGIEETESI</sequence>
<dbReference type="EMBL" id="CP007026">
    <property type="protein sequence ID" value="AJA92734.1"/>
    <property type="molecule type" value="Genomic_DNA"/>
</dbReference>
<dbReference type="GO" id="GO:0006281">
    <property type="term" value="P:DNA repair"/>
    <property type="evidence" value="ECO:0007669"/>
    <property type="project" value="InterPro"/>
</dbReference>
<dbReference type="InterPro" id="IPR013632">
    <property type="entry name" value="Rad51_C"/>
</dbReference>
<keyword evidence="8" id="KW-1185">Reference proteome</keyword>
<dbReference type="KEGG" id="nbv:T478_0098"/>
<dbReference type="GO" id="GO:0140664">
    <property type="term" value="F:ATP-dependent DNA damage sensor activity"/>
    <property type="evidence" value="ECO:0007669"/>
    <property type="project" value="InterPro"/>
</dbReference>
<dbReference type="GeneID" id="24815999"/>
<reference evidence="8" key="2">
    <citation type="submission" date="2016-05" db="EMBL/GenBank/DDBJ databases">
        <authorList>
            <person name="Dupont C."/>
            <person name="Santoro A."/>
        </authorList>
    </citation>
    <scope>NUCLEOTIDE SEQUENCE [LARGE SCALE GENOMIC DNA]</scope>
    <source>
        <strain evidence="8">U25</strain>
    </source>
</reference>
<dbReference type="Pfam" id="PF08423">
    <property type="entry name" value="Rad51"/>
    <property type="match status" value="1"/>
</dbReference>
<dbReference type="RefSeq" id="WP_048104337.1">
    <property type="nucleotide sequence ID" value="NZ_CP007026.1"/>
</dbReference>
<dbReference type="SMART" id="SM00382">
    <property type="entry name" value="AAA"/>
    <property type="match status" value="1"/>
</dbReference>
<keyword evidence="1" id="KW-0547">Nucleotide-binding</keyword>
<gene>
    <name evidence="6" type="ORF">A7X95_05565</name>
    <name evidence="5" type="ORF">T478_0098</name>
</gene>
<evidence type="ECO:0000313" key="5">
    <source>
        <dbReference type="EMBL" id="AJA92734.1"/>
    </source>
</evidence>
<evidence type="ECO:0000256" key="1">
    <source>
        <dbReference type="ARBA" id="ARBA00022741"/>
    </source>
</evidence>
<dbReference type="PANTHER" id="PTHR22942">
    <property type="entry name" value="RECA/RAD51/RADA DNA STRAND-PAIRING FAMILY MEMBER"/>
    <property type="match status" value="1"/>
</dbReference>
<dbReference type="Proteomes" id="UP000030944">
    <property type="component" value="Chromosome"/>
</dbReference>